<keyword evidence="2" id="KW-0614">Plasmid</keyword>
<geneLocation type="plasmid" evidence="2 3">
    <name>AZOBR_p1</name>
</geneLocation>
<dbReference type="Pfam" id="PF05866">
    <property type="entry name" value="RusA"/>
    <property type="match status" value="1"/>
</dbReference>
<gene>
    <name evidence="2" type="ORF">AZOBR_p120042</name>
</gene>
<dbReference type="Proteomes" id="UP000007319">
    <property type="component" value="Plasmid AZOBR_p1"/>
</dbReference>
<evidence type="ECO:0000313" key="3">
    <source>
        <dbReference type="Proteomes" id="UP000007319"/>
    </source>
</evidence>
<dbReference type="GO" id="GO:0006310">
    <property type="term" value="P:DNA recombination"/>
    <property type="evidence" value="ECO:0007669"/>
    <property type="project" value="InterPro"/>
</dbReference>
<sequence length="156" mass="16796">MVAEPFVTLRLDGPVVGKGRPKFARLPGGGVTTRTPEKTRRYESEVKSEAQRAMSGRPLVHGPVRVDICVTCLAPDGWAAWKSSAALRGAVRPTTKPDLDNVLKGVLDALNGVVWKDDVQAVSVSISKFYDTKPGLSVEIYELDALPSQVSRKPAA</sequence>
<name>A0A9P1JTX6_9PROT</name>
<dbReference type="AlphaFoldDB" id="A0A9P1JTX6"/>
<proteinExistence type="predicted"/>
<dbReference type="SUPFAM" id="SSF103084">
    <property type="entry name" value="Holliday junction resolvase RusA"/>
    <property type="match status" value="1"/>
</dbReference>
<dbReference type="GO" id="GO:0000287">
    <property type="term" value="F:magnesium ion binding"/>
    <property type="evidence" value="ECO:0007669"/>
    <property type="project" value="InterPro"/>
</dbReference>
<dbReference type="InterPro" id="IPR008822">
    <property type="entry name" value="Endonuclease_RusA-like"/>
</dbReference>
<keyword evidence="3" id="KW-1185">Reference proteome</keyword>
<dbReference type="KEGG" id="abs:AZOBR_p120042"/>
<dbReference type="RefSeq" id="WP_014197229.1">
    <property type="nucleotide sequence ID" value="NZ_CP022254.1"/>
</dbReference>
<dbReference type="Gene3D" id="3.30.1330.70">
    <property type="entry name" value="Holliday junction resolvase RusA"/>
    <property type="match status" value="1"/>
</dbReference>
<dbReference type="GO" id="GO:0006281">
    <property type="term" value="P:DNA repair"/>
    <property type="evidence" value="ECO:0007669"/>
    <property type="project" value="InterPro"/>
</dbReference>
<accession>A0A9P1JTX6</accession>
<protein>
    <submittedName>
        <fullName evidence="2">Holliday junction resolvase</fullName>
    </submittedName>
</protein>
<feature type="region of interest" description="Disordered" evidence="1">
    <location>
        <begin position="22"/>
        <end position="41"/>
    </location>
</feature>
<reference evidence="2 3" key="1">
    <citation type="journal article" date="2011" name="PLoS Genet.">
        <title>Azospirillum genomes reveal transition of bacteria from aquatic to terrestrial environments.</title>
        <authorList>
            <person name="Wisniewski-Dye F."/>
            <person name="Borziak K."/>
            <person name="Khalsa-Moyers G."/>
            <person name="Alexandre G."/>
            <person name="Sukharnikov L.O."/>
            <person name="Wuichet K."/>
            <person name="Hurst G.B."/>
            <person name="McDonald W.H."/>
            <person name="Robertson J.S."/>
            <person name="Barbe V."/>
            <person name="Calteau A."/>
            <person name="Rouy Z."/>
            <person name="Mangenot S."/>
            <person name="Prigent-Combaret C."/>
            <person name="Normand P."/>
            <person name="Boyer M."/>
            <person name="Siguier P."/>
            <person name="Dessaux Y."/>
            <person name="Elmerich C."/>
            <person name="Condemine G."/>
            <person name="Krishnen G."/>
            <person name="Kennedy I."/>
            <person name="Paterson A.H."/>
            <person name="Gonzalez V."/>
            <person name="Mavingui P."/>
            <person name="Zhulin I.B."/>
        </authorList>
    </citation>
    <scope>NUCLEOTIDE SEQUENCE [LARGE SCALE GENOMIC DNA]</scope>
    <source>
        <strain evidence="2 3">Sp245</strain>
    </source>
</reference>
<evidence type="ECO:0000256" key="1">
    <source>
        <dbReference type="SAM" id="MobiDB-lite"/>
    </source>
</evidence>
<organism evidence="2 3">
    <name type="scientific">Azospirillum baldaniorum</name>
    <dbReference type="NCBI Taxonomy" id="1064539"/>
    <lineage>
        <taxon>Bacteria</taxon>
        <taxon>Pseudomonadati</taxon>
        <taxon>Pseudomonadota</taxon>
        <taxon>Alphaproteobacteria</taxon>
        <taxon>Rhodospirillales</taxon>
        <taxon>Azospirillaceae</taxon>
        <taxon>Azospirillum</taxon>
    </lineage>
</organism>
<dbReference type="InterPro" id="IPR036614">
    <property type="entry name" value="RusA-like_sf"/>
</dbReference>
<dbReference type="EMBL" id="HE577328">
    <property type="protein sequence ID" value="CCC99724.1"/>
    <property type="molecule type" value="Genomic_DNA"/>
</dbReference>
<evidence type="ECO:0000313" key="2">
    <source>
        <dbReference type="EMBL" id="CCC99724.1"/>
    </source>
</evidence>